<organism evidence="8 9">
    <name type="scientific">Cyclostephanos tholiformis</name>
    <dbReference type="NCBI Taxonomy" id="382380"/>
    <lineage>
        <taxon>Eukaryota</taxon>
        <taxon>Sar</taxon>
        <taxon>Stramenopiles</taxon>
        <taxon>Ochrophyta</taxon>
        <taxon>Bacillariophyta</taxon>
        <taxon>Coscinodiscophyceae</taxon>
        <taxon>Thalassiosirophycidae</taxon>
        <taxon>Stephanodiscales</taxon>
        <taxon>Stephanodiscaceae</taxon>
        <taxon>Cyclostephanos</taxon>
    </lineage>
</organism>
<accession>A0ABD3SRY6</accession>
<keyword evidence="4" id="KW-0967">Endosome</keyword>
<dbReference type="GO" id="GO:0000813">
    <property type="term" value="C:ESCRT I complex"/>
    <property type="evidence" value="ECO:0007669"/>
    <property type="project" value="UniProtKB-ARBA"/>
</dbReference>
<evidence type="ECO:0000313" key="9">
    <source>
        <dbReference type="Proteomes" id="UP001530377"/>
    </source>
</evidence>
<proteinExistence type="inferred from homology"/>
<dbReference type="EMBL" id="JALLPB020000010">
    <property type="protein sequence ID" value="KAL3826948.1"/>
    <property type="molecule type" value="Genomic_DNA"/>
</dbReference>
<dbReference type="PANTHER" id="PTHR13678:SF2">
    <property type="entry name" value="VACUOLAR PROTEIN SORTING-ASSOCIATED PROTEIN 37A"/>
    <property type="match status" value="1"/>
</dbReference>
<comment type="similarity">
    <text evidence="2">Belongs to the VPS37 family.</text>
</comment>
<reference evidence="8 9" key="1">
    <citation type="submission" date="2024-10" db="EMBL/GenBank/DDBJ databases">
        <title>Updated reference genomes for cyclostephanoid diatoms.</title>
        <authorList>
            <person name="Roberts W.R."/>
            <person name="Alverson A.J."/>
        </authorList>
    </citation>
    <scope>NUCLEOTIDE SEQUENCE [LARGE SCALE GENOMIC DNA]</scope>
    <source>
        <strain evidence="8 9">AJA228-03</strain>
    </source>
</reference>
<keyword evidence="5" id="KW-0653">Protein transport</keyword>
<keyword evidence="9" id="KW-1185">Reference proteome</keyword>
<name>A0ABD3SRY6_9STRA</name>
<feature type="domain" description="VPS37 C-terminal" evidence="7">
    <location>
        <begin position="230"/>
        <end position="374"/>
    </location>
</feature>
<comment type="subcellular location">
    <subcellularLocation>
        <location evidence="1">Endosome</location>
    </subcellularLocation>
</comment>
<evidence type="ECO:0000256" key="5">
    <source>
        <dbReference type="ARBA" id="ARBA00022927"/>
    </source>
</evidence>
<dbReference type="PANTHER" id="PTHR13678">
    <property type="entry name" value="VACUOLAR PROTEIN SORTING-ASSOCIATED PROTEIN 37"/>
    <property type="match status" value="1"/>
</dbReference>
<evidence type="ECO:0000256" key="4">
    <source>
        <dbReference type="ARBA" id="ARBA00022753"/>
    </source>
</evidence>
<sequence>MFWTNRTPAPAQETPLFISRADHLSSYLNHPVLNPSTRRVTDDTFDTVFETTNGLALMLRIYLPADVNRTPSMTLHGIRATHPWLDNGMRVTGYRQTANDQSWRDSNMMLGDAVYEILRHFQENPRECLSLYFLDCFRLLSARYFPLLNRRLSPGPLAELLEVTDENLRRLHESFHNPNRVVPPPDTPLIDNGYSRPADVLLPNDENDTDDNDVDGLIPPIPSSFPEFDTMTLSEVKRIAENEEFLNLYVEATPEIATLRELKSSIEASNVESARANLARKNNIEALFAEIATLKQDLSDKVQQYKRLDAEQLALTQPPQVEDVIRKLHKAKKDALNESENFAKRWVEMGGDDVGDFVQKFIDVRLVYRTREAKADILECQKSKLK</sequence>
<evidence type="ECO:0000256" key="6">
    <source>
        <dbReference type="SAM" id="Coils"/>
    </source>
</evidence>
<evidence type="ECO:0000256" key="3">
    <source>
        <dbReference type="ARBA" id="ARBA00022448"/>
    </source>
</evidence>
<dbReference type="Pfam" id="PF07200">
    <property type="entry name" value="Mod_r"/>
    <property type="match status" value="1"/>
</dbReference>
<evidence type="ECO:0000313" key="8">
    <source>
        <dbReference type="EMBL" id="KAL3826948.1"/>
    </source>
</evidence>
<feature type="coiled-coil region" evidence="6">
    <location>
        <begin position="284"/>
        <end position="311"/>
    </location>
</feature>
<evidence type="ECO:0000256" key="2">
    <source>
        <dbReference type="ARBA" id="ARBA00007617"/>
    </source>
</evidence>
<dbReference type="InterPro" id="IPR009851">
    <property type="entry name" value="Mod_r"/>
</dbReference>
<dbReference type="AlphaFoldDB" id="A0ABD3SRY6"/>
<keyword evidence="6" id="KW-0175">Coiled coil</keyword>
<dbReference type="Proteomes" id="UP001530377">
    <property type="component" value="Unassembled WGS sequence"/>
</dbReference>
<gene>
    <name evidence="8" type="ORF">ACHAXA_000012</name>
</gene>
<evidence type="ECO:0000256" key="1">
    <source>
        <dbReference type="ARBA" id="ARBA00004177"/>
    </source>
</evidence>
<comment type="caution">
    <text evidence="8">The sequence shown here is derived from an EMBL/GenBank/DDBJ whole genome shotgun (WGS) entry which is preliminary data.</text>
</comment>
<protein>
    <recommendedName>
        <fullName evidence="7">VPS37 C-terminal domain-containing protein</fullName>
    </recommendedName>
</protein>
<keyword evidence="3" id="KW-0813">Transport</keyword>
<evidence type="ECO:0000259" key="7">
    <source>
        <dbReference type="Pfam" id="PF07200"/>
    </source>
</evidence>
<dbReference type="GO" id="GO:0015031">
    <property type="term" value="P:protein transport"/>
    <property type="evidence" value="ECO:0007669"/>
    <property type="project" value="UniProtKB-KW"/>
</dbReference>